<dbReference type="RefSeq" id="WP_068683208.1">
    <property type="nucleotide sequence ID" value="NZ_LYPA01000056.1"/>
</dbReference>
<accession>A0A1A5YIV7</accession>
<dbReference type="InterPro" id="IPR021994">
    <property type="entry name" value="DUF3592"/>
</dbReference>
<dbReference type="OrthoDB" id="2625956at2"/>
<evidence type="ECO:0000259" key="2">
    <source>
        <dbReference type="Pfam" id="PF12158"/>
    </source>
</evidence>
<feature type="domain" description="DUF3592" evidence="2">
    <location>
        <begin position="57"/>
        <end position="104"/>
    </location>
</feature>
<organism evidence="3 4">
    <name type="scientific">Paenibacillus oryzae</name>
    <dbReference type="NCBI Taxonomy" id="1844972"/>
    <lineage>
        <taxon>Bacteria</taxon>
        <taxon>Bacillati</taxon>
        <taxon>Bacillota</taxon>
        <taxon>Bacilli</taxon>
        <taxon>Bacillales</taxon>
        <taxon>Paenibacillaceae</taxon>
        <taxon>Paenibacillus</taxon>
    </lineage>
</organism>
<dbReference type="AlphaFoldDB" id="A0A1A5YIV7"/>
<reference evidence="3 4" key="1">
    <citation type="submission" date="2016-05" db="EMBL/GenBank/DDBJ databases">
        <title>Paenibacillus oryzae. sp. nov., isolated from the rice root.</title>
        <authorList>
            <person name="Zhang J."/>
            <person name="Zhang X."/>
        </authorList>
    </citation>
    <scope>NUCLEOTIDE SEQUENCE [LARGE SCALE GENOMIC DNA]</scope>
    <source>
        <strain evidence="3 4">1DrF-4</strain>
    </source>
</reference>
<keyword evidence="1" id="KW-1133">Transmembrane helix</keyword>
<keyword evidence="1" id="KW-0812">Transmembrane</keyword>
<feature type="transmembrane region" description="Helical" evidence="1">
    <location>
        <begin position="116"/>
        <end position="136"/>
    </location>
</feature>
<gene>
    <name evidence="3" type="ORF">A7K91_10625</name>
</gene>
<keyword evidence="1" id="KW-0472">Membrane</keyword>
<feature type="transmembrane region" description="Helical" evidence="1">
    <location>
        <begin position="6"/>
        <end position="27"/>
    </location>
</feature>
<evidence type="ECO:0000256" key="1">
    <source>
        <dbReference type="SAM" id="Phobius"/>
    </source>
</evidence>
<name>A0A1A5YIV7_9BACL</name>
<comment type="caution">
    <text evidence="3">The sequence shown here is derived from an EMBL/GenBank/DDBJ whole genome shotgun (WGS) entry which is preliminary data.</text>
</comment>
<evidence type="ECO:0000313" key="3">
    <source>
        <dbReference type="EMBL" id="OBR65498.1"/>
    </source>
</evidence>
<protein>
    <recommendedName>
        <fullName evidence="2">DUF3592 domain-containing protein</fullName>
    </recommendedName>
</protein>
<dbReference type="Proteomes" id="UP000092024">
    <property type="component" value="Unassembled WGS sequence"/>
</dbReference>
<sequence>MNIWFIPGMIAGGGTMLAAVFWIIGFIMRRRTAGWSKTEGQVIADRRHLQHFADKKPVFVFQTPSGREYVIESIVRQSPAPSPGTRVEVLYDPIDPSRAIINSFVQSGSAFTLTSYILFIFFLLGAGLALFILSLIG</sequence>
<dbReference type="EMBL" id="LYPA01000056">
    <property type="protein sequence ID" value="OBR65498.1"/>
    <property type="molecule type" value="Genomic_DNA"/>
</dbReference>
<dbReference type="Pfam" id="PF12158">
    <property type="entry name" value="DUF3592"/>
    <property type="match status" value="1"/>
</dbReference>
<keyword evidence="4" id="KW-1185">Reference proteome</keyword>
<evidence type="ECO:0000313" key="4">
    <source>
        <dbReference type="Proteomes" id="UP000092024"/>
    </source>
</evidence>
<proteinExistence type="predicted"/>